<comment type="caution">
    <text evidence="3">The sequence shown here is derived from an EMBL/GenBank/DDBJ whole genome shotgun (WGS) entry which is preliminary data.</text>
</comment>
<feature type="compositionally biased region" description="Basic and acidic residues" evidence="1">
    <location>
        <begin position="717"/>
        <end position="735"/>
    </location>
</feature>
<gene>
    <name evidence="3" type="ORF">LENED_007458</name>
</gene>
<feature type="compositionally biased region" description="Polar residues" evidence="1">
    <location>
        <begin position="433"/>
        <end position="447"/>
    </location>
</feature>
<name>A0A1Q3EEM4_LENED</name>
<protein>
    <submittedName>
        <fullName evidence="3">Protein</fullName>
    </submittedName>
</protein>
<feature type="region of interest" description="Disordered" evidence="1">
    <location>
        <begin position="405"/>
        <end position="476"/>
    </location>
</feature>
<feature type="compositionally biased region" description="Acidic residues" evidence="1">
    <location>
        <begin position="678"/>
        <end position="695"/>
    </location>
</feature>
<evidence type="ECO:0000313" key="3">
    <source>
        <dbReference type="EMBL" id="GAW05594.1"/>
    </source>
</evidence>
<feature type="compositionally biased region" description="Pro residues" evidence="1">
    <location>
        <begin position="600"/>
        <end position="614"/>
    </location>
</feature>
<evidence type="ECO:0000259" key="2">
    <source>
        <dbReference type="Pfam" id="PF25823"/>
    </source>
</evidence>
<dbReference type="STRING" id="5353.A0A1Q3EEM4"/>
<feature type="compositionally biased region" description="Basic and acidic residues" evidence="1">
    <location>
        <begin position="422"/>
        <end position="432"/>
    </location>
</feature>
<evidence type="ECO:0000313" key="4">
    <source>
        <dbReference type="Proteomes" id="UP000188533"/>
    </source>
</evidence>
<reference evidence="3 4" key="2">
    <citation type="submission" date="2017-02" db="EMBL/GenBank/DDBJ databases">
        <title>A genome survey and senescence transcriptome analysis in Lentinula edodes.</title>
        <authorList>
            <person name="Sakamoto Y."/>
            <person name="Nakade K."/>
            <person name="Sato S."/>
            <person name="Yoshida Y."/>
            <person name="Miyazaki K."/>
            <person name="Natsume S."/>
            <person name="Konno N."/>
        </authorList>
    </citation>
    <scope>NUCLEOTIDE SEQUENCE [LARGE SCALE GENOMIC DNA]</scope>
    <source>
        <strain evidence="3 4">NBRC 111202</strain>
    </source>
</reference>
<dbReference type="InterPro" id="IPR057725">
    <property type="entry name" value="Ams2-SPT21_N"/>
</dbReference>
<reference evidence="3 4" key="1">
    <citation type="submission" date="2016-08" db="EMBL/GenBank/DDBJ databases">
        <authorList>
            <consortium name="Lentinula edodes genome sequencing consortium"/>
            <person name="Sakamoto Y."/>
            <person name="Nakade K."/>
            <person name="Sato S."/>
            <person name="Yoshida Y."/>
            <person name="Miyazaki K."/>
            <person name="Natsume S."/>
            <person name="Konno N."/>
        </authorList>
    </citation>
    <scope>NUCLEOTIDE SEQUENCE [LARGE SCALE GENOMIC DNA]</scope>
    <source>
        <strain evidence="3 4">NBRC 111202</strain>
    </source>
</reference>
<proteinExistence type="predicted"/>
<feature type="compositionally biased region" description="Polar residues" evidence="1">
    <location>
        <begin position="650"/>
        <end position="659"/>
    </location>
</feature>
<dbReference type="EMBL" id="BDGU01000257">
    <property type="protein sequence ID" value="GAW05594.1"/>
    <property type="molecule type" value="Genomic_DNA"/>
</dbReference>
<feature type="compositionally biased region" description="Basic and acidic residues" evidence="1">
    <location>
        <begin position="159"/>
        <end position="177"/>
    </location>
</feature>
<accession>A0A1Q3EEM4</accession>
<sequence>MKNRYIRVLHSVSPAQTYVLSRSPSPVQIYPINENSIGNSTQFASASIKSCIDIIYNSSPELFNNSKKDFSVYSLDPLESLASVASTSTSLQTVSVACGRISAIRASNGHSTVTGTLVKDRVGQEALQVVFVLCETPAIYKVPDSAAAGRISAALARQMEESDRAQRRKQREMERLNSKPAPTLKTEADRILEASGDLCLIQPAGPSLALPKPFAYRYSSSQTSHSTSASNVLPIQNAHAPLNSQSAQASSSSVQEISSQNLSSELLSILEAAKNNPQVNREALLRVISFIDSATKQNTELTIADALRKLAPSQAPVTLPQAPQTPPRTPPAPTAPTSPDDTIVILDKENVNPSAFRRRAERGAEEGKSLATLSIDIPPLPQQQVLLASGVNQYLRPTTTFTNEAIPSVPSTRKRTLSEALDDTHSFKRNQERNGTFSSPPRSNRTIMSPGFSKDQPIVIPDSPSMPKPGGQRTQSRARLKMPYVVPDWARTQTALQPRLSEEALSMMKEMEQRKQEEKLAKRMKWSQQRKSGLMHRTMSTPAVFSSGADEPVASGSGLSSFSKKGPIAGPSLHPVPDLLPPVIAAAGTSISFPSSPQRTPSPSPMQPAPPQTPPRRRFASSSSSPEEEEFSLFTPRRMATPQKGPSVFESLTITQSPSIRPIHRREATPPPSSEPVAAEDDTASCQGDDSDDENFLTQELNSAMEETEISAILPVKRSDKEMTDSRDDVDAHIQDEDEEDEEGSDKPFWPGLPPSSPPPQSSPMLQPTDDLEDDFELPTVSSDFDIEDFPPKTEQIIDSENVENTFSDVDHEVNHFDDTALAAILEMLTNSNNVNSGSPFIADNSDDIFKDLGAVVDETGQSQHVDTAHRDSLLGFPSDITLDNPGFWSAVGPLLDQIPNTDTVNEGSDPIQNLLSGCVL</sequence>
<dbReference type="AlphaFoldDB" id="A0A1Q3EEM4"/>
<dbReference type="Proteomes" id="UP000188533">
    <property type="component" value="Unassembled WGS sequence"/>
</dbReference>
<evidence type="ECO:0000256" key="1">
    <source>
        <dbReference type="SAM" id="MobiDB-lite"/>
    </source>
</evidence>
<feature type="domain" description="Ams2/SPT21 N-terminal" evidence="2">
    <location>
        <begin position="6"/>
        <end position="82"/>
    </location>
</feature>
<feature type="region of interest" description="Disordered" evidence="1">
    <location>
        <begin position="544"/>
        <end position="777"/>
    </location>
</feature>
<organism evidence="3 4">
    <name type="scientific">Lentinula edodes</name>
    <name type="common">Shiitake mushroom</name>
    <name type="synonym">Lentinus edodes</name>
    <dbReference type="NCBI Taxonomy" id="5353"/>
    <lineage>
        <taxon>Eukaryota</taxon>
        <taxon>Fungi</taxon>
        <taxon>Dikarya</taxon>
        <taxon>Basidiomycota</taxon>
        <taxon>Agaricomycotina</taxon>
        <taxon>Agaricomycetes</taxon>
        <taxon>Agaricomycetidae</taxon>
        <taxon>Agaricales</taxon>
        <taxon>Marasmiineae</taxon>
        <taxon>Omphalotaceae</taxon>
        <taxon>Lentinula</taxon>
    </lineage>
</organism>
<feature type="region of interest" description="Disordered" evidence="1">
    <location>
        <begin position="159"/>
        <end position="183"/>
    </location>
</feature>
<feature type="region of interest" description="Disordered" evidence="1">
    <location>
        <begin position="316"/>
        <end position="341"/>
    </location>
</feature>
<dbReference type="Pfam" id="PF25823">
    <property type="entry name" value="Ams2-SPT21_N"/>
    <property type="match status" value="1"/>
</dbReference>
<feature type="compositionally biased region" description="Pro residues" evidence="1">
    <location>
        <begin position="323"/>
        <end position="336"/>
    </location>
</feature>
<feature type="compositionally biased region" description="Low complexity" evidence="1">
    <location>
        <begin position="555"/>
        <end position="566"/>
    </location>
</feature>
<feature type="compositionally biased region" description="Pro residues" evidence="1">
    <location>
        <begin position="751"/>
        <end position="762"/>
    </location>
</feature>
<keyword evidence="4" id="KW-1185">Reference proteome</keyword>